<dbReference type="Pfam" id="PF01471">
    <property type="entry name" value="PG_binding_1"/>
    <property type="match status" value="1"/>
</dbReference>
<accession>A0A4Q7J872</accession>
<keyword evidence="2" id="KW-0175">Coiled coil</keyword>
<dbReference type="InterPro" id="IPR050465">
    <property type="entry name" value="UPF0194_transport"/>
</dbReference>
<gene>
    <name evidence="5" type="ORF">EWH70_18565</name>
</gene>
<evidence type="ECO:0000259" key="4">
    <source>
        <dbReference type="Pfam" id="PF01471"/>
    </source>
</evidence>
<comment type="caution">
    <text evidence="5">The sequence shown here is derived from an EMBL/GenBank/DDBJ whole genome shotgun (WGS) entry which is preliminary data.</text>
</comment>
<evidence type="ECO:0000256" key="1">
    <source>
        <dbReference type="ARBA" id="ARBA00004196"/>
    </source>
</evidence>
<dbReference type="Proteomes" id="UP000292003">
    <property type="component" value="Unassembled WGS sequence"/>
</dbReference>
<reference evidence="5 6" key="1">
    <citation type="submission" date="2019-02" db="EMBL/GenBank/DDBJ databases">
        <title>Draft genome sequence of Amycolatopsis sp. 8-3EHSu isolated from roots of Suaeda maritima.</title>
        <authorList>
            <person name="Duangmal K."/>
            <person name="Chantavorakit T."/>
        </authorList>
    </citation>
    <scope>NUCLEOTIDE SEQUENCE [LARGE SCALE GENOMIC DNA]</scope>
    <source>
        <strain evidence="5 6">8-3EHSu</strain>
    </source>
</reference>
<evidence type="ECO:0000256" key="3">
    <source>
        <dbReference type="SAM" id="MobiDB-lite"/>
    </source>
</evidence>
<evidence type="ECO:0000256" key="2">
    <source>
        <dbReference type="ARBA" id="ARBA00023054"/>
    </source>
</evidence>
<feature type="compositionally biased region" description="Low complexity" evidence="3">
    <location>
        <begin position="1"/>
        <end position="12"/>
    </location>
</feature>
<dbReference type="Gene3D" id="1.10.101.10">
    <property type="entry name" value="PGBD-like superfamily/PGBD"/>
    <property type="match status" value="1"/>
</dbReference>
<feature type="region of interest" description="Disordered" evidence="3">
    <location>
        <begin position="1"/>
        <end position="76"/>
    </location>
</feature>
<dbReference type="InterPro" id="IPR036366">
    <property type="entry name" value="PGBDSf"/>
</dbReference>
<sequence>MRTPAAGAGRRAAAAERRRPGTAARGDAGTGRVPAGAGHRRSRSRSGSRETVRGQSRQDGPRGGRGHQGLLHPDTGEQVDVRAKIVITGLAVTVTAGAVTVVAVRPSDEPPPARPATSTVEIRELTRTEVLSGTLTYRDPRELSSPKGGTLTWLPSVGQDIAPGSVLLSVDTQPVVLLDGTVPAWRDLAPGVSDGPDVAQLESSLAALGYDVGTADARWTSRTTKAVKRFQEETGAAEDGVLALGEVVFTKGSVHIAEVKGHVGGKNTPGVPVLAVQSTDRVVTLELDPAKRDLLGQGAQVGVTLPSGKVVPGRIATVSTALTPNAQGKSVHAVTVTLDDPATVTAPALAPVTVRHTATVAAGVLSVPLSAILGVPGGGYAVDVVAGDGAVTRVPVELGAWGDGHVQVSGAIAAGTRVEVPA</sequence>
<evidence type="ECO:0000313" key="5">
    <source>
        <dbReference type="EMBL" id="RZQ62284.1"/>
    </source>
</evidence>
<dbReference type="Gene3D" id="2.40.420.20">
    <property type="match status" value="1"/>
</dbReference>
<dbReference type="AlphaFoldDB" id="A0A4Q7J872"/>
<dbReference type="InterPro" id="IPR036365">
    <property type="entry name" value="PGBD-like_sf"/>
</dbReference>
<comment type="subcellular location">
    <subcellularLocation>
        <location evidence="1">Cell envelope</location>
    </subcellularLocation>
</comment>
<dbReference type="InterPro" id="IPR002477">
    <property type="entry name" value="Peptidoglycan-bd-like"/>
</dbReference>
<dbReference type="EMBL" id="SFCC01000009">
    <property type="protein sequence ID" value="RZQ62284.1"/>
    <property type="molecule type" value="Genomic_DNA"/>
</dbReference>
<organism evidence="5 6">
    <name type="scientific">Amycolatopsis suaedae</name>
    <dbReference type="NCBI Taxonomy" id="2510978"/>
    <lineage>
        <taxon>Bacteria</taxon>
        <taxon>Bacillati</taxon>
        <taxon>Actinomycetota</taxon>
        <taxon>Actinomycetes</taxon>
        <taxon>Pseudonocardiales</taxon>
        <taxon>Pseudonocardiaceae</taxon>
        <taxon>Amycolatopsis</taxon>
    </lineage>
</organism>
<dbReference type="GO" id="GO:0030313">
    <property type="term" value="C:cell envelope"/>
    <property type="evidence" value="ECO:0007669"/>
    <property type="project" value="UniProtKB-SubCell"/>
</dbReference>
<proteinExistence type="predicted"/>
<name>A0A4Q7J872_9PSEU</name>
<evidence type="ECO:0000313" key="6">
    <source>
        <dbReference type="Proteomes" id="UP000292003"/>
    </source>
</evidence>
<dbReference type="PANTHER" id="PTHR32347">
    <property type="entry name" value="EFFLUX SYSTEM COMPONENT YKNX-RELATED"/>
    <property type="match status" value="1"/>
</dbReference>
<feature type="domain" description="Peptidoglycan binding-like" evidence="4">
    <location>
        <begin position="195"/>
        <end position="242"/>
    </location>
</feature>
<protein>
    <submittedName>
        <fullName evidence="5">Efflux RND transporter periplasmic adaptor subunit</fullName>
    </submittedName>
</protein>
<dbReference type="SUPFAM" id="SSF47090">
    <property type="entry name" value="PGBD-like"/>
    <property type="match status" value="1"/>
</dbReference>
<keyword evidence="6" id="KW-1185">Reference proteome</keyword>
<feature type="compositionally biased region" description="Low complexity" evidence="3">
    <location>
        <begin position="21"/>
        <end position="32"/>
    </location>
</feature>
<dbReference type="OrthoDB" id="3268648at2"/>